<keyword evidence="2" id="KW-0472">Membrane</keyword>
<protein>
    <submittedName>
        <fullName evidence="3">Uncharacterized protein</fullName>
    </submittedName>
</protein>
<dbReference type="STRING" id="936756.ATE80_17175"/>
<accession>A0A117IVI6</accession>
<name>A0A117IVI6_9ACTN</name>
<proteinExistence type="predicted"/>
<feature type="region of interest" description="Disordered" evidence="1">
    <location>
        <begin position="353"/>
        <end position="388"/>
    </location>
</feature>
<organism evidence="3 4">
    <name type="scientific">Streptomyces kanasensis</name>
    <dbReference type="NCBI Taxonomy" id="936756"/>
    <lineage>
        <taxon>Bacteria</taxon>
        <taxon>Bacillati</taxon>
        <taxon>Actinomycetota</taxon>
        <taxon>Actinomycetes</taxon>
        <taxon>Kitasatosporales</taxon>
        <taxon>Streptomycetaceae</taxon>
        <taxon>Streptomyces</taxon>
    </lineage>
</organism>
<reference evidence="3 4" key="1">
    <citation type="submission" date="2015-11" db="EMBL/GenBank/DDBJ databases">
        <title>Genome-wide analysis reveals the secondary metabolome in Streptomyces kanasensis ZX01.</title>
        <authorList>
            <person name="Zhang G."/>
            <person name="Han L."/>
            <person name="Feng J."/>
            <person name="Zhang X."/>
        </authorList>
    </citation>
    <scope>NUCLEOTIDE SEQUENCE [LARGE SCALE GENOMIC DNA]</scope>
    <source>
        <strain evidence="3 4">ZX01</strain>
    </source>
</reference>
<evidence type="ECO:0000256" key="2">
    <source>
        <dbReference type="SAM" id="Phobius"/>
    </source>
</evidence>
<sequence length="388" mass="40844">MAGSVDPPDETPEGLPGGDDEYRSVAFDESFVRAARIRELSALERMADDTTADPEDPGIRRGGSSDDDSDSDIAIDDDRYAYRPGRVRRRGRGAGAGALLVVLLVAVVFAAAVHFGSRYPYQPPPDQRAEPLRVTLVALAPAGTVTGGEPRDLFARGPAATDRSGAAGIALPAARRTTHFSEGQVRAALSIARDYLLRSSLDPDVVTGATVRPVRALLDPDQLAQFDRSVDSPAADGRHATGGWLVRFDPARVALADPGVRIRGSLRVAEASTGVLEVTTDHTTTYALRPAASGGDSADASLFTVRRELRLRFDRDDLRTHRVELVASHLQAGPTDCSADLSGALRPLLAGERATATAPPAADPYASAPATAARHCAPLSPASQPTPP</sequence>
<feature type="region of interest" description="Disordered" evidence="1">
    <location>
        <begin position="1"/>
        <end position="23"/>
    </location>
</feature>
<dbReference type="RefSeq" id="WP_058943091.1">
    <property type="nucleotide sequence ID" value="NZ_LNSV01000042.1"/>
</dbReference>
<keyword evidence="4" id="KW-1185">Reference proteome</keyword>
<feature type="compositionally biased region" description="Acidic residues" evidence="1">
    <location>
        <begin position="65"/>
        <end position="74"/>
    </location>
</feature>
<keyword evidence="2" id="KW-0812">Transmembrane</keyword>
<dbReference type="EMBL" id="LNSV01000042">
    <property type="protein sequence ID" value="KUH37626.1"/>
    <property type="molecule type" value="Genomic_DNA"/>
</dbReference>
<feature type="compositionally biased region" description="Low complexity" evidence="1">
    <location>
        <begin position="354"/>
        <end position="373"/>
    </location>
</feature>
<gene>
    <name evidence="3" type="ORF">ATE80_17175</name>
</gene>
<evidence type="ECO:0000313" key="4">
    <source>
        <dbReference type="Proteomes" id="UP000054011"/>
    </source>
</evidence>
<feature type="region of interest" description="Disordered" evidence="1">
    <location>
        <begin position="43"/>
        <end position="74"/>
    </location>
</feature>
<evidence type="ECO:0000313" key="3">
    <source>
        <dbReference type="EMBL" id="KUH37626.1"/>
    </source>
</evidence>
<comment type="caution">
    <text evidence="3">The sequence shown here is derived from an EMBL/GenBank/DDBJ whole genome shotgun (WGS) entry which is preliminary data.</text>
</comment>
<dbReference type="AlphaFoldDB" id="A0A117IVI6"/>
<dbReference type="OrthoDB" id="3848547at2"/>
<feature type="transmembrane region" description="Helical" evidence="2">
    <location>
        <begin position="93"/>
        <end position="115"/>
    </location>
</feature>
<keyword evidence="2" id="KW-1133">Transmembrane helix</keyword>
<evidence type="ECO:0000256" key="1">
    <source>
        <dbReference type="SAM" id="MobiDB-lite"/>
    </source>
</evidence>
<dbReference type="Proteomes" id="UP000054011">
    <property type="component" value="Unassembled WGS sequence"/>
</dbReference>